<evidence type="ECO:0000313" key="2">
    <source>
        <dbReference type="Proteomes" id="UP000507245"/>
    </source>
</evidence>
<protein>
    <submittedName>
        <fullName evidence="1">Uncharacterized protein</fullName>
    </submittedName>
</protein>
<accession>A0A6J5XT74</accession>
<reference evidence="2" key="1">
    <citation type="journal article" date="2020" name="Genome Biol.">
        <title>Gamete binning: chromosome-level and haplotype-resolved genome assembly enabled by high-throughput single-cell sequencing of gamete genomes.</title>
        <authorList>
            <person name="Campoy J.A."/>
            <person name="Sun H."/>
            <person name="Goel M."/>
            <person name="Jiao W.-B."/>
            <person name="Folz-Donahue K."/>
            <person name="Wang N."/>
            <person name="Rubio M."/>
            <person name="Liu C."/>
            <person name="Kukat C."/>
            <person name="Ruiz D."/>
            <person name="Huettel B."/>
            <person name="Schneeberger K."/>
        </authorList>
    </citation>
    <scope>NUCLEOTIDE SEQUENCE [LARGE SCALE GENOMIC DNA]</scope>
    <source>
        <strain evidence="2">cv. Rojo Pasion</strain>
    </source>
</reference>
<keyword evidence="2" id="KW-1185">Reference proteome</keyword>
<dbReference type="Proteomes" id="UP000507245">
    <property type="component" value="Unassembled WGS sequence"/>
</dbReference>
<dbReference type="AlphaFoldDB" id="A0A6J5XT74"/>
<dbReference type="OrthoDB" id="1737071at2759"/>
<name>A0A6J5XT74_PRUAR</name>
<sequence>MKQHDGDAGNRTPCLSHAKRALYHMSYVPVDVQSRLTLIFKRHRIAFESKSFVDGFNITSGIISQINLIPPPAPADLLASLL</sequence>
<gene>
    <name evidence="1" type="ORF">ORAREDHAP_LOCUS40290</name>
</gene>
<evidence type="ECO:0000313" key="1">
    <source>
        <dbReference type="EMBL" id="CAB4315553.1"/>
    </source>
</evidence>
<organism evidence="1 2">
    <name type="scientific">Prunus armeniaca</name>
    <name type="common">Apricot</name>
    <name type="synonym">Armeniaca vulgaris</name>
    <dbReference type="NCBI Taxonomy" id="36596"/>
    <lineage>
        <taxon>Eukaryota</taxon>
        <taxon>Viridiplantae</taxon>
        <taxon>Streptophyta</taxon>
        <taxon>Embryophyta</taxon>
        <taxon>Tracheophyta</taxon>
        <taxon>Spermatophyta</taxon>
        <taxon>Magnoliopsida</taxon>
        <taxon>eudicotyledons</taxon>
        <taxon>Gunneridae</taxon>
        <taxon>Pentapetalae</taxon>
        <taxon>rosids</taxon>
        <taxon>fabids</taxon>
        <taxon>Rosales</taxon>
        <taxon>Rosaceae</taxon>
        <taxon>Amygdaloideae</taxon>
        <taxon>Amygdaleae</taxon>
        <taxon>Prunus</taxon>
    </lineage>
</organism>
<proteinExistence type="predicted"/>
<dbReference type="EMBL" id="CAEKKB010000006">
    <property type="protein sequence ID" value="CAB4315553.1"/>
    <property type="molecule type" value="Genomic_DNA"/>
</dbReference>